<keyword evidence="2" id="KW-0680">Restriction system</keyword>
<name>A0ABV5DI81_9ACTN</name>
<evidence type="ECO:0000313" key="5">
    <source>
        <dbReference type="EMBL" id="MFB8752232.1"/>
    </source>
</evidence>
<protein>
    <submittedName>
        <fullName evidence="5">Restriction endonuclease subunit S</fullName>
    </submittedName>
</protein>
<keyword evidence="5" id="KW-0378">Hydrolase</keyword>
<keyword evidence="3" id="KW-0238">DNA-binding</keyword>
<dbReference type="EMBL" id="JAYMRR010000016">
    <property type="protein sequence ID" value="MFB8752232.1"/>
    <property type="molecule type" value="Genomic_DNA"/>
</dbReference>
<evidence type="ECO:0000256" key="1">
    <source>
        <dbReference type="ARBA" id="ARBA00010923"/>
    </source>
</evidence>
<comment type="similarity">
    <text evidence="1">Belongs to the type-I restriction system S methylase family.</text>
</comment>
<dbReference type="Pfam" id="PF01420">
    <property type="entry name" value="Methylase_S"/>
    <property type="match status" value="1"/>
</dbReference>
<accession>A0ABV5DI81</accession>
<keyword evidence="5" id="KW-0255">Endonuclease</keyword>
<evidence type="ECO:0000313" key="6">
    <source>
        <dbReference type="Proteomes" id="UP001585018"/>
    </source>
</evidence>
<evidence type="ECO:0000256" key="3">
    <source>
        <dbReference type="ARBA" id="ARBA00023125"/>
    </source>
</evidence>
<keyword evidence="6" id="KW-1185">Reference proteome</keyword>
<dbReference type="Gene3D" id="3.90.220.20">
    <property type="entry name" value="DNA methylase specificity domains"/>
    <property type="match status" value="2"/>
</dbReference>
<gene>
    <name evidence="5" type="ORF">VSS30_25805</name>
</gene>
<dbReference type="Proteomes" id="UP001585018">
    <property type="component" value="Unassembled WGS sequence"/>
</dbReference>
<proteinExistence type="inferred from homology"/>
<evidence type="ECO:0000256" key="2">
    <source>
        <dbReference type="ARBA" id="ARBA00022747"/>
    </source>
</evidence>
<dbReference type="PANTHER" id="PTHR30408:SF12">
    <property type="entry name" value="TYPE I RESTRICTION ENZYME MJAVIII SPECIFICITY SUBUNIT"/>
    <property type="match status" value="1"/>
</dbReference>
<evidence type="ECO:0000259" key="4">
    <source>
        <dbReference type="Pfam" id="PF01420"/>
    </source>
</evidence>
<dbReference type="PANTHER" id="PTHR30408">
    <property type="entry name" value="TYPE-1 RESTRICTION ENZYME ECOKI SPECIFICITY PROTEIN"/>
    <property type="match status" value="1"/>
</dbReference>
<dbReference type="RefSeq" id="WP_376719632.1">
    <property type="nucleotide sequence ID" value="NZ_JAYMRR010000016.1"/>
</dbReference>
<sequence>MTIPLKYVAHISAGQSPPSAEVTDVTDGLAFLQGNAEFQAVYPAPRLECGTAPKRARKGDALISVRAPVGALNIADRDYGIGRGLCAIRAHRCDQQFMWWWLHAQRPRLDAVSTGTTYRAVTAEDLGRLPFPSLSVQSQRRIADFLDTETARIDQLAGLRRKQRDLLTSHRWSHFQKLLDDADGPVIPLRRVVRSLVDGPFGSAFSSADYASEGAAVVRLGNIGFATYRTADQAYIPMSLYQQFRNHAVSRGDVLIAGLGDARNHAGRACVAPDLGPAIVKGKCFRARLESEAVDAQFVALLLSSPVGASAIEGRGSTRSMINLEIVKAALLPIPDLRKQRSVVVEHQRAWEQSQAAVNACTRQLDLLAERRQALITAAVTGQFDVSTASGRNVTEGVSA</sequence>
<feature type="domain" description="Type I restriction modification DNA specificity" evidence="4">
    <location>
        <begin position="58"/>
        <end position="153"/>
    </location>
</feature>
<dbReference type="InterPro" id="IPR000055">
    <property type="entry name" value="Restrct_endonuc_typeI_TRD"/>
</dbReference>
<dbReference type="SUPFAM" id="SSF116734">
    <property type="entry name" value="DNA methylase specificity domain"/>
    <property type="match status" value="2"/>
</dbReference>
<organism evidence="5 6">
    <name type="scientific">Streptomyces parvulus</name>
    <dbReference type="NCBI Taxonomy" id="146923"/>
    <lineage>
        <taxon>Bacteria</taxon>
        <taxon>Bacillati</taxon>
        <taxon>Actinomycetota</taxon>
        <taxon>Actinomycetes</taxon>
        <taxon>Kitasatosporales</taxon>
        <taxon>Streptomycetaceae</taxon>
        <taxon>Streptomyces</taxon>
    </lineage>
</organism>
<keyword evidence="5" id="KW-0540">Nuclease</keyword>
<comment type="caution">
    <text evidence="5">The sequence shown here is derived from an EMBL/GenBank/DDBJ whole genome shotgun (WGS) entry which is preliminary data.</text>
</comment>
<reference evidence="5 6" key="1">
    <citation type="submission" date="2024-01" db="EMBL/GenBank/DDBJ databases">
        <title>Genome mining of biosynthetic gene clusters to explore secondary metabolites of Streptomyces sp.</title>
        <authorList>
            <person name="Baig A."/>
            <person name="Ajitkumar Shintre N."/>
            <person name="Kumar H."/>
            <person name="Anbarasu A."/>
            <person name="Ramaiah S."/>
        </authorList>
    </citation>
    <scope>NUCLEOTIDE SEQUENCE [LARGE SCALE GENOMIC DNA]</scope>
    <source>
        <strain evidence="5 6">A03</strain>
    </source>
</reference>
<dbReference type="InterPro" id="IPR044946">
    <property type="entry name" value="Restrct_endonuc_typeI_TRD_sf"/>
</dbReference>
<dbReference type="InterPro" id="IPR052021">
    <property type="entry name" value="Type-I_RS_S_subunit"/>
</dbReference>
<dbReference type="GO" id="GO:0004519">
    <property type="term" value="F:endonuclease activity"/>
    <property type="evidence" value="ECO:0007669"/>
    <property type="project" value="UniProtKB-KW"/>
</dbReference>